<sequence length="198" mass="23929">MTSDRLGPVVPDLTSQETNRLERTSSLVDLAIRDGVPYPPRPAINNVPPYLNMLTRTFSVPNVNQYTGAIGPYRPVNPVYTYYSYKCYFPYRNYRGYTLTDAYWYDRYYYFSPIYKRSMFPIRFRHSDYKANPNYWHYPHTYWSYPYQGKWYDYDNPTNYRPFFDPRISASFSRPYHYTSHALAYPNNHQQGMIQNRF</sequence>
<comment type="caution">
    <text evidence="1">The sequence shown here is derived from an EMBL/GenBank/DDBJ whole genome shotgun (WGS) entry which is preliminary data.</text>
</comment>
<reference evidence="1 2" key="1">
    <citation type="submission" date="2020-08" db="EMBL/GenBank/DDBJ databases">
        <authorList>
            <person name="Koutsovoulos G."/>
            <person name="Danchin GJ E."/>
        </authorList>
    </citation>
    <scope>NUCLEOTIDE SEQUENCE [LARGE SCALE GENOMIC DNA]</scope>
</reference>
<organism evidence="1 2">
    <name type="scientific">Meloidogyne enterolobii</name>
    <name type="common">Root-knot nematode worm</name>
    <name type="synonym">Meloidogyne mayaguensis</name>
    <dbReference type="NCBI Taxonomy" id="390850"/>
    <lineage>
        <taxon>Eukaryota</taxon>
        <taxon>Metazoa</taxon>
        <taxon>Ecdysozoa</taxon>
        <taxon>Nematoda</taxon>
        <taxon>Chromadorea</taxon>
        <taxon>Rhabditida</taxon>
        <taxon>Tylenchina</taxon>
        <taxon>Tylenchomorpha</taxon>
        <taxon>Tylenchoidea</taxon>
        <taxon>Meloidogynidae</taxon>
        <taxon>Meloidogyninae</taxon>
        <taxon>Meloidogyne</taxon>
    </lineage>
</organism>
<proteinExistence type="predicted"/>
<name>A0A6V7UHX4_MELEN</name>
<dbReference type="OrthoDB" id="5884291at2759"/>
<accession>A0A6V7UHX4</accession>
<evidence type="ECO:0000313" key="2">
    <source>
        <dbReference type="Proteomes" id="UP000580250"/>
    </source>
</evidence>
<dbReference type="EMBL" id="CAJEWN010000071">
    <property type="protein sequence ID" value="CAD2158488.1"/>
    <property type="molecule type" value="Genomic_DNA"/>
</dbReference>
<dbReference type="AlphaFoldDB" id="A0A6V7UHX4"/>
<dbReference type="Proteomes" id="UP000580250">
    <property type="component" value="Unassembled WGS sequence"/>
</dbReference>
<gene>
    <name evidence="1" type="ORF">MENT_LOCUS13192</name>
</gene>
<evidence type="ECO:0000313" key="1">
    <source>
        <dbReference type="EMBL" id="CAD2158488.1"/>
    </source>
</evidence>
<protein>
    <submittedName>
        <fullName evidence="1">Uncharacterized protein</fullName>
    </submittedName>
</protein>